<accession>A0A4R2S1R9</accession>
<gene>
    <name evidence="1" type="ORF">EDD57_12511</name>
</gene>
<sequence length="156" mass="18024">MVPVRRIILLVFCYFLLLPSNKVTGDSAISAEPIPISSMQAVYHHEEGDTPLRVSSTMRQEVSMVLSEVYQLSGLNSLQLPASYYHVHFTTPIVLPLFSPVRHPIDEIIVTLPHNAWDEYHLLIKNQQNQWIEYKTHRTLSIFINQLTAWNTMQPR</sequence>
<proteinExistence type="predicted"/>
<dbReference type="Proteomes" id="UP000294746">
    <property type="component" value="Unassembled WGS sequence"/>
</dbReference>
<keyword evidence="2" id="KW-1185">Reference proteome</keyword>
<evidence type="ECO:0000313" key="1">
    <source>
        <dbReference type="EMBL" id="TCP66261.1"/>
    </source>
</evidence>
<dbReference type="RefSeq" id="WP_131849101.1">
    <property type="nucleotide sequence ID" value="NZ_SLXV01000025.1"/>
</dbReference>
<reference evidence="1 2" key="1">
    <citation type="submission" date="2019-03" db="EMBL/GenBank/DDBJ databases">
        <title>Genomic Encyclopedia of Type Strains, Phase IV (KMG-IV): sequencing the most valuable type-strain genomes for metagenomic binning, comparative biology and taxonomic classification.</title>
        <authorList>
            <person name="Goeker M."/>
        </authorList>
    </citation>
    <scope>NUCLEOTIDE SEQUENCE [LARGE SCALE GENOMIC DNA]</scope>
    <source>
        <strain evidence="1 2">DSM 46831</strain>
    </source>
</reference>
<evidence type="ECO:0000313" key="2">
    <source>
        <dbReference type="Proteomes" id="UP000294746"/>
    </source>
</evidence>
<dbReference type="EMBL" id="SLXV01000025">
    <property type="protein sequence ID" value="TCP66261.1"/>
    <property type="molecule type" value="Genomic_DNA"/>
</dbReference>
<comment type="caution">
    <text evidence="1">The sequence shown here is derived from an EMBL/GenBank/DDBJ whole genome shotgun (WGS) entry which is preliminary data.</text>
</comment>
<protein>
    <submittedName>
        <fullName evidence="1">Uncharacterized protein</fullName>
    </submittedName>
</protein>
<name>A0A4R2S1R9_9BACL</name>
<organism evidence="1 2">
    <name type="scientific">Baia soyae</name>
    <dbReference type="NCBI Taxonomy" id="1544746"/>
    <lineage>
        <taxon>Bacteria</taxon>
        <taxon>Bacillati</taxon>
        <taxon>Bacillota</taxon>
        <taxon>Bacilli</taxon>
        <taxon>Bacillales</taxon>
        <taxon>Thermoactinomycetaceae</taxon>
        <taxon>Baia</taxon>
    </lineage>
</organism>
<dbReference type="OrthoDB" id="2988673at2"/>
<dbReference type="AlphaFoldDB" id="A0A4R2S1R9"/>